<gene>
    <name evidence="2" type="ORF">MCHLO_11757</name>
</gene>
<accession>A0ABQ0LW44</accession>
<protein>
    <submittedName>
        <fullName evidence="2">Uncharacterized protein</fullName>
    </submittedName>
</protein>
<dbReference type="EMBL" id="DF848812">
    <property type="protein sequence ID" value="GAT54939.1"/>
    <property type="molecule type" value="Genomic_DNA"/>
</dbReference>
<sequence length="469" mass="51456">MTTHAHVAPPLPRSLESMILGRLRPFPTQPHQPVDLRTSDQARSLWSRATSHANVVRSVGRRRRLPLRNPQRWSSRYAVKLLLHLSVLETTMGLGSTPWRRRYTSLVPDRLDASVVHYPSLACAETCMAYRTTRCRTSSFGGRSGKRLVDDRCIRRQASRRAPASSLSPNVGCAHVPAQLCPETDFLIVVALLRAGMWGMSRSGYIVVLRSWLVTGNGPFETASASTHSSRPRIVFRTPSTFPSSRYYTGPSSASSSVLASSSYRICPLVPLASSWVPEDYHRRLRRKTWLLKTAARLVEAETEGAQPGRVVWIRAHSTLPCSLQSRLSPPSPTASTTVTVIPRKATNSGDNDVPAGPRTGTKTGLVSLHRLWWWKDLGIQARRLRVLCLRVYEDPLPRPPSSPSGAQANATLVPHSVGDDSPASPVALTRSDVVFRTHPSQCFAAVASFPYSHVVEGGSFSTAAPGVP</sequence>
<evidence type="ECO:0000313" key="3">
    <source>
        <dbReference type="Proteomes" id="UP000815677"/>
    </source>
</evidence>
<dbReference type="Proteomes" id="UP000815677">
    <property type="component" value="Unassembled WGS sequence"/>
</dbReference>
<keyword evidence="3" id="KW-1185">Reference proteome</keyword>
<name>A0ABQ0LW44_MYCCL</name>
<feature type="region of interest" description="Disordered" evidence="1">
    <location>
        <begin position="398"/>
        <end position="425"/>
    </location>
</feature>
<evidence type="ECO:0000256" key="1">
    <source>
        <dbReference type="SAM" id="MobiDB-lite"/>
    </source>
</evidence>
<organism evidence="2 3">
    <name type="scientific">Mycena chlorophos</name>
    <name type="common">Agaric fungus</name>
    <name type="synonym">Agaricus chlorophos</name>
    <dbReference type="NCBI Taxonomy" id="658473"/>
    <lineage>
        <taxon>Eukaryota</taxon>
        <taxon>Fungi</taxon>
        <taxon>Dikarya</taxon>
        <taxon>Basidiomycota</taxon>
        <taxon>Agaricomycotina</taxon>
        <taxon>Agaricomycetes</taxon>
        <taxon>Agaricomycetidae</taxon>
        <taxon>Agaricales</taxon>
        <taxon>Marasmiineae</taxon>
        <taxon>Mycenaceae</taxon>
        <taxon>Mycena</taxon>
    </lineage>
</organism>
<evidence type="ECO:0000313" key="2">
    <source>
        <dbReference type="EMBL" id="GAT54939.1"/>
    </source>
</evidence>
<reference evidence="2" key="1">
    <citation type="submission" date="2014-09" db="EMBL/GenBank/DDBJ databases">
        <title>Genome sequence of the luminous mushroom Mycena chlorophos for searching fungal bioluminescence genes.</title>
        <authorList>
            <person name="Tanaka Y."/>
            <person name="Kasuga D."/>
            <person name="Oba Y."/>
            <person name="Hase S."/>
            <person name="Sato K."/>
            <person name="Oba Y."/>
            <person name="Sakakibara Y."/>
        </authorList>
    </citation>
    <scope>NUCLEOTIDE SEQUENCE</scope>
</reference>
<proteinExistence type="predicted"/>